<feature type="transmembrane region" description="Helical" evidence="2">
    <location>
        <begin position="457"/>
        <end position="475"/>
    </location>
</feature>
<evidence type="ECO:0000256" key="1">
    <source>
        <dbReference type="SAM" id="MobiDB-lite"/>
    </source>
</evidence>
<organism evidence="3 4">
    <name type="scientific">Herbiconiux daphne</name>
    <dbReference type="NCBI Taxonomy" id="2970914"/>
    <lineage>
        <taxon>Bacteria</taxon>
        <taxon>Bacillati</taxon>
        <taxon>Actinomycetota</taxon>
        <taxon>Actinomycetes</taxon>
        <taxon>Micrococcales</taxon>
        <taxon>Microbacteriaceae</taxon>
        <taxon>Herbiconiux</taxon>
    </lineage>
</organism>
<keyword evidence="2" id="KW-1133">Transmembrane helix</keyword>
<dbReference type="Pfam" id="PF07690">
    <property type="entry name" value="MFS_1"/>
    <property type="match status" value="1"/>
</dbReference>
<keyword evidence="2" id="KW-0472">Membrane</keyword>
<keyword evidence="4" id="KW-1185">Reference proteome</keyword>
<evidence type="ECO:0000256" key="2">
    <source>
        <dbReference type="SAM" id="Phobius"/>
    </source>
</evidence>
<dbReference type="RefSeq" id="WP_259538534.1">
    <property type="nucleotide sequence ID" value="NZ_JANLCJ010000002.1"/>
</dbReference>
<dbReference type="InterPro" id="IPR036259">
    <property type="entry name" value="MFS_trans_sf"/>
</dbReference>
<feature type="region of interest" description="Disordered" evidence="1">
    <location>
        <begin position="1"/>
        <end position="24"/>
    </location>
</feature>
<feature type="transmembrane region" description="Helical" evidence="2">
    <location>
        <begin position="190"/>
        <end position="212"/>
    </location>
</feature>
<feature type="transmembrane region" description="Helical" evidence="2">
    <location>
        <begin position="427"/>
        <end position="451"/>
    </location>
</feature>
<dbReference type="Proteomes" id="UP001165586">
    <property type="component" value="Unassembled WGS sequence"/>
</dbReference>
<dbReference type="PANTHER" id="PTHR23530:SF1">
    <property type="entry name" value="PERMEASE, MAJOR FACILITATOR SUPERFAMILY-RELATED"/>
    <property type="match status" value="1"/>
</dbReference>
<name>A0ABT2H1C0_9MICO</name>
<gene>
    <name evidence="3" type="ORF">N1032_08190</name>
</gene>
<accession>A0ABT2H1C0</accession>
<proteinExistence type="predicted"/>
<dbReference type="InterPro" id="IPR011701">
    <property type="entry name" value="MFS"/>
</dbReference>
<protein>
    <submittedName>
        <fullName evidence="3">MFS transporter</fullName>
    </submittedName>
</protein>
<dbReference type="SUPFAM" id="SSF103473">
    <property type="entry name" value="MFS general substrate transporter"/>
    <property type="match status" value="1"/>
</dbReference>
<reference evidence="3" key="1">
    <citation type="submission" date="2022-08" db="EMBL/GenBank/DDBJ databases">
        <authorList>
            <person name="Deng Y."/>
            <person name="Han X.-F."/>
            <person name="Zhang Y.-Q."/>
        </authorList>
    </citation>
    <scope>NUCLEOTIDE SEQUENCE</scope>
    <source>
        <strain evidence="3">CPCC 203386</strain>
    </source>
</reference>
<evidence type="ECO:0000313" key="3">
    <source>
        <dbReference type="EMBL" id="MCS5733717.1"/>
    </source>
</evidence>
<dbReference type="EMBL" id="JANLCJ010000002">
    <property type="protein sequence ID" value="MCS5733717.1"/>
    <property type="molecule type" value="Genomic_DNA"/>
</dbReference>
<keyword evidence="2" id="KW-0812">Transmembrane</keyword>
<dbReference type="Gene3D" id="1.20.1250.20">
    <property type="entry name" value="MFS general substrate transporter like domains"/>
    <property type="match status" value="1"/>
</dbReference>
<evidence type="ECO:0000313" key="4">
    <source>
        <dbReference type="Proteomes" id="UP001165586"/>
    </source>
</evidence>
<feature type="transmembrane region" description="Helical" evidence="2">
    <location>
        <begin position="299"/>
        <end position="317"/>
    </location>
</feature>
<dbReference type="InterPro" id="IPR053160">
    <property type="entry name" value="MFS_DHA3_Transporter"/>
</dbReference>
<comment type="caution">
    <text evidence="3">The sequence shown here is derived from an EMBL/GenBank/DDBJ whole genome shotgun (WGS) entry which is preliminary data.</text>
</comment>
<feature type="transmembrane region" description="Helical" evidence="2">
    <location>
        <begin position="163"/>
        <end position="184"/>
    </location>
</feature>
<feature type="transmembrane region" description="Helical" evidence="2">
    <location>
        <begin position="337"/>
        <end position="358"/>
    </location>
</feature>
<sequence>MSDRMPPLRSRAAPPTGSSPRPLSAAQAGRRLTLLTATRWLPVGVVFGLTVLLPLERGIPLAQVGVLLSLQGFVVLGLELPTGGLADAIGRRPLLIASGILAVVSAGLMLVAESFWVFAVALVVQGVFRALDSGPLEAWYVDTAQAADPAAPIERALSRAGGVLGVAIAGGAVGGGALVAWQPLGSESALALPFAVALGLYAVHTVLLALLVREPSRDDRSGAGGADSLPVAGHLAAGGLAAGDPAAGVPLTALGRSALQRYPLRRRRFAERRRRLAAAPRGTVGSIGGGIRLLVSSPVLAALVLVEVFWSIAMVAFETLTPVQLADFVGGEDAAGALFGPASAAAWALFAAGSVLAGRAARTRLGVAGTAIIARVLNGLFVAGMGVALGPVGLIAGYWLAYFAHGAAGPMHSTLLHRQSSSSNRAIVLSINSMVAGGTFSIGVLVLAPLAEVTSTGLAIAAAGAFSVLGALLYLPALRAERRSAALVES</sequence>
<dbReference type="PANTHER" id="PTHR23530">
    <property type="entry name" value="TRANSPORT PROTEIN-RELATED"/>
    <property type="match status" value="1"/>
</dbReference>